<proteinExistence type="predicted"/>
<evidence type="ECO:0000256" key="5">
    <source>
        <dbReference type="SAM" id="MobiDB-lite"/>
    </source>
</evidence>
<feature type="transmembrane region" description="Helical" evidence="6">
    <location>
        <begin position="100"/>
        <end position="119"/>
    </location>
</feature>
<dbReference type="InterPro" id="IPR051533">
    <property type="entry name" value="WaaL-like"/>
</dbReference>
<feature type="transmembrane region" description="Helical" evidence="6">
    <location>
        <begin position="250"/>
        <end position="272"/>
    </location>
</feature>
<protein>
    <recommendedName>
        <fullName evidence="7">O-antigen ligase-related domain-containing protein</fullName>
    </recommendedName>
</protein>
<reference evidence="8" key="2">
    <citation type="journal article" date="2013" name="PLoS ONE">
        <title>A Gene Expression Study of the Activities of Aromatic Ring-Cleavage Dioxygenases in Mycobacterium gilvum PYR-GCK to Changes in Salinity and pH during Pyrene Degradation.</title>
        <authorList>
            <person name="Badejo A.C."/>
            <person name="Badejo A.O."/>
            <person name="Shin K.H."/>
            <person name="Chai Y.G."/>
        </authorList>
    </citation>
    <scope>NUCLEOTIDE SEQUENCE [LARGE SCALE GENOMIC DNA]</scope>
    <source>
        <strain evidence="8">PYR-GCK</strain>
    </source>
</reference>
<evidence type="ECO:0000256" key="3">
    <source>
        <dbReference type="ARBA" id="ARBA00022989"/>
    </source>
</evidence>
<evidence type="ECO:0000256" key="1">
    <source>
        <dbReference type="ARBA" id="ARBA00004141"/>
    </source>
</evidence>
<organism evidence="8">
    <name type="scientific">Mycolicibacterium gilvum (strain PYR-GCK)</name>
    <name type="common">Mycobacterium gilvum (strain PYR-GCK)</name>
    <dbReference type="NCBI Taxonomy" id="350054"/>
    <lineage>
        <taxon>Bacteria</taxon>
        <taxon>Bacillati</taxon>
        <taxon>Actinomycetota</taxon>
        <taxon>Actinomycetes</taxon>
        <taxon>Mycobacteriales</taxon>
        <taxon>Mycobacteriaceae</taxon>
        <taxon>Mycolicibacterium</taxon>
    </lineage>
</organism>
<feature type="transmembrane region" description="Helical" evidence="6">
    <location>
        <begin position="226"/>
        <end position="243"/>
    </location>
</feature>
<feature type="transmembrane region" description="Helical" evidence="6">
    <location>
        <begin position="413"/>
        <end position="429"/>
    </location>
</feature>
<feature type="transmembrane region" description="Helical" evidence="6">
    <location>
        <begin position="131"/>
        <end position="150"/>
    </location>
</feature>
<dbReference type="PANTHER" id="PTHR37422:SF13">
    <property type="entry name" value="LIPOPOLYSACCHARIDE BIOSYNTHESIS PROTEIN PA4999-RELATED"/>
    <property type="match status" value="1"/>
</dbReference>
<keyword evidence="3 6" id="KW-1133">Transmembrane helix</keyword>
<evidence type="ECO:0000259" key="7">
    <source>
        <dbReference type="Pfam" id="PF04932"/>
    </source>
</evidence>
<feature type="transmembrane region" description="Helical" evidence="6">
    <location>
        <begin position="74"/>
        <end position="94"/>
    </location>
</feature>
<keyword evidence="4 6" id="KW-0472">Membrane</keyword>
<dbReference type="Pfam" id="PF04932">
    <property type="entry name" value="Wzy_C"/>
    <property type="match status" value="1"/>
</dbReference>
<feature type="transmembrane region" description="Helical" evidence="6">
    <location>
        <begin position="388"/>
        <end position="407"/>
    </location>
</feature>
<gene>
    <name evidence="8" type="ordered locus">Mflv_4760</name>
</gene>
<evidence type="ECO:0000256" key="2">
    <source>
        <dbReference type="ARBA" id="ARBA00022692"/>
    </source>
</evidence>
<dbReference type="HOGENOM" id="CLU_616518_0_0_11"/>
<evidence type="ECO:0000256" key="4">
    <source>
        <dbReference type="ARBA" id="ARBA00023136"/>
    </source>
</evidence>
<accession>A4TF54</accession>
<reference evidence="8" key="1">
    <citation type="submission" date="2007-04" db="EMBL/GenBank/DDBJ databases">
        <authorList>
            <consortium name="US DOE Joint Genome Institute"/>
            <person name="Copeland A."/>
            <person name="Lucas S."/>
            <person name="Lapidus A."/>
            <person name="Barry K."/>
            <person name="Detter J.C."/>
            <person name="Glavina del Rio T."/>
            <person name="Hammon N."/>
            <person name="Israni S."/>
            <person name="Dalin E."/>
            <person name="Tice H."/>
            <person name="Pitluck S."/>
            <person name="Chain P."/>
            <person name="Malfatti S."/>
            <person name="Shin M."/>
            <person name="Vergez L."/>
            <person name="Schmutz J."/>
            <person name="Larimer F."/>
            <person name="Land M."/>
            <person name="Hauser L."/>
            <person name="Kyrpides N."/>
            <person name="Mikhailova N."/>
            <person name="Miller C."/>
            <person name="Richardson P."/>
        </authorList>
    </citation>
    <scope>NUCLEOTIDE SEQUENCE</scope>
    <source>
        <strain evidence="8">PYR-GCK</strain>
    </source>
</reference>
<feature type="transmembrane region" description="Helical" evidence="6">
    <location>
        <begin position="204"/>
        <end position="220"/>
    </location>
</feature>
<dbReference type="InterPro" id="IPR007016">
    <property type="entry name" value="O-antigen_ligase-rel_domated"/>
</dbReference>
<sequence length="444" mass="47390">MRESAQAAHSTVPRRNEQRPQPGSVGDLQSTPNVMLVGLPTILASGTISLTATVYAMMLVAVASLWMKRSSTSWFDIGLPCLLLPIASLSIVLRPNYPNTAIHVVLFILACVVIGRVVYLSASTSDALISLIDGIGVFLATSLLLWLAGFGGPHDRTSGLDNSLTGGERIVFPLSNSLAATPAMAAVYVAAVIPILLSYRQYRNIRLVGVICAIAIFVLTDSRISLIGALLASAAVLLIPRIFRGAAPWISGALLLIPFIYGVIQSGLGRIVSAASTYSPWLARLGEDAYTLNRRDYIWSQSLAFYWERVGWISQTVGHGSYGQTESGASSYYSANLTGLGRDDRLLTPHNSLLQILFDGGWVTLGAIGATIVLMAVTLSRRNSPVDLSALAMLVTLLIVGSTEVALSPGHAQPTWWILVALGFIVFARKRTQSAPVCAATPRS</sequence>
<keyword evidence="2 6" id="KW-0812">Transmembrane</keyword>
<feature type="transmembrane region" description="Helical" evidence="6">
    <location>
        <begin position="170"/>
        <end position="197"/>
    </location>
</feature>
<feature type="transmembrane region" description="Helical" evidence="6">
    <location>
        <begin position="42"/>
        <end position="67"/>
    </location>
</feature>
<dbReference type="EMBL" id="CP000656">
    <property type="protein sequence ID" value="ABP47228.1"/>
    <property type="molecule type" value="Genomic_DNA"/>
</dbReference>
<dbReference type="GO" id="GO:0016020">
    <property type="term" value="C:membrane"/>
    <property type="evidence" value="ECO:0007669"/>
    <property type="project" value="UniProtKB-SubCell"/>
</dbReference>
<dbReference type="AlphaFoldDB" id="A4TF54"/>
<evidence type="ECO:0000256" key="6">
    <source>
        <dbReference type="SAM" id="Phobius"/>
    </source>
</evidence>
<dbReference type="KEGG" id="mgi:Mflv_4760"/>
<evidence type="ECO:0000313" key="8">
    <source>
        <dbReference type="EMBL" id="ABP47228.1"/>
    </source>
</evidence>
<feature type="domain" description="O-antigen ligase-related" evidence="7">
    <location>
        <begin position="209"/>
        <end position="365"/>
    </location>
</feature>
<feature type="transmembrane region" description="Helical" evidence="6">
    <location>
        <begin position="353"/>
        <end position="376"/>
    </location>
</feature>
<dbReference type="PANTHER" id="PTHR37422">
    <property type="entry name" value="TEICHURONIC ACID BIOSYNTHESIS PROTEIN TUAE"/>
    <property type="match status" value="1"/>
</dbReference>
<feature type="region of interest" description="Disordered" evidence="5">
    <location>
        <begin position="1"/>
        <end position="29"/>
    </location>
</feature>
<dbReference type="eggNOG" id="ENOG502ZG8R">
    <property type="taxonomic scope" value="Bacteria"/>
</dbReference>
<name>A4TF54_MYCGI</name>
<comment type="subcellular location">
    <subcellularLocation>
        <location evidence="1">Membrane</location>
        <topology evidence="1">Multi-pass membrane protein</topology>
    </subcellularLocation>
</comment>